<gene>
    <name evidence="2" type="ORF">PIB30_030816</name>
</gene>
<evidence type="ECO:0000313" key="2">
    <source>
        <dbReference type="EMBL" id="MED6133727.1"/>
    </source>
</evidence>
<keyword evidence="3" id="KW-1185">Reference proteome</keyword>
<evidence type="ECO:0000313" key="3">
    <source>
        <dbReference type="Proteomes" id="UP001341840"/>
    </source>
</evidence>
<accession>A0ABU6SBK6</accession>
<dbReference type="EMBL" id="JASCZI010060545">
    <property type="protein sequence ID" value="MED6133727.1"/>
    <property type="molecule type" value="Genomic_DNA"/>
</dbReference>
<protein>
    <submittedName>
        <fullName evidence="2">Uncharacterized protein</fullName>
    </submittedName>
</protein>
<feature type="non-terminal residue" evidence="2">
    <location>
        <position position="1"/>
    </location>
</feature>
<comment type="caution">
    <text evidence="2">The sequence shown here is derived from an EMBL/GenBank/DDBJ whole genome shotgun (WGS) entry which is preliminary data.</text>
</comment>
<name>A0ABU6SBK6_9FABA</name>
<reference evidence="2 3" key="1">
    <citation type="journal article" date="2023" name="Plants (Basel)">
        <title>Bridging the Gap: Combining Genomics and Transcriptomics Approaches to Understand Stylosanthes scabra, an Orphan Legume from the Brazilian Caatinga.</title>
        <authorList>
            <person name="Ferreira-Neto J.R.C."/>
            <person name="da Silva M.D."/>
            <person name="Binneck E."/>
            <person name="de Melo N.F."/>
            <person name="da Silva R.H."/>
            <person name="de Melo A.L.T.M."/>
            <person name="Pandolfi V."/>
            <person name="Bustamante F.O."/>
            <person name="Brasileiro-Vidal A.C."/>
            <person name="Benko-Iseppon A.M."/>
        </authorList>
    </citation>
    <scope>NUCLEOTIDE SEQUENCE [LARGE SCALE GENOMIC DNA]</scope>
    <source>
        <tissue evidence="2">Leaves</tissue>
    </source>
</reference>
<organism evidence="2 3">
    <name type="scientific">Stylosanthes scabra</name>
    <dbReference type="NCBI Taxonomy" id="79078"/>
    <lineage>
        <taxon>Eukaryota</taxon>
        <taxon>Viridiplantae</taxon>
        <taxon>Streptophyta</taxon>
        <taxon>Embryophyta</taxon>
        <taxon>Tracheophyta</taxon>
        <taxon>Spermatophyta</taxon>
        <taxon>Magnoliopsida</taxon>
        <taxon>eudicotyledons</taxon>
        <taxon>Gunneridae</taxon>
        <taxon>Pentapetalae</taxon>
        <taxon>rosids</taxon>
        <taxon>fabids</taxon>
        <taxon>Fabales</taxon>
        <taxon>Fabaceae</taxon>
        <taxon>Papilionoideae</taxon>
        <taxon>50 kb inversion clade</taxon>
        <taxon>dalbergioids sensu lato</taxon>
        <taxon>Dalbergieae</taxon>
        <taxon>Pterocarpus clade</taxon>
        <taxon>Stylosanthes</taxon>
    </lineage>
</organism>
<dbReference type="Proteomes" id="UP001341840">
    <property type="component" value="Unassembled WGS sequence"/>
</dbReference>
<proteinExistence type="predicted"/>
<feature type="region of interest" description="Disordered" evidence="1">
    <location>
        <begin position="58"/>
        <end position="78"/>
    </location>
</feature>
<sequence>CSEEVIIETQQTLSSGPIEGALHDTSGMNHFQGHMENELIFDYSLPLGFEDFIEPKGVPKNNKGEKRINVPNEAKNIM</sequence>
<feature type="non-terminal residue" evidence="2">
    <location>
        <position position="78"/>
    </location>
</feature>
<evidence type="ECO:0000256" key="1">
    <source>
        <dbReference type="SAM" id="MobiDB-lite"/>
    </source>
</evidence>